<evidence type="ECO:0008006" key="4">
    <source>
        <dbReference type="Google" id="ProtNLM"/>
    </source>
</evidence>
<feature type="chain" id="PRO_5039714659" description="Lipoprotein" evidence="1">
    <location>
        <begin position="22"/>
        <end position="193"/>
    </location>
</feature>
<protein>
    <recommendedName>
        <fullName evidence="4">Lipoprotein</fullName>
    </recommendedName>
</protein>
<accession>A0A3N0CNJ2</accession>
<sequence>MHTSRKATLVAVALAATATLAGCGTDPAEARRVVAKAEAPAAGWSPGGKRVDVFADGIERDDGIWKVRDYDQDGVDDEDPAYLATWQVVVKPGSEEQRCAEATAWVRKTGGQLPGGVVDDGAELPDADALTARCVKSLNPLENGSSSSTGYGGAPATEKYGYRFFAGLTQETNGPEVSLSVNVEAAPRSNFNS</sequence>
<comment type="caution">
    <text evidence="2">The sequence shown here is derived from an EMBL/GenBank/DDBJ whole genome shotgun (WGS) entry which is preliminary data.</text>
</comment>
<dbReference type="Proteomes" id="UP000267128">
    <property type="component" value="Unassembled WGS sequence"/>
</dbReference>
<reference evidence="2 3" key="1">
    <citation type="submission" date="2018-11" db="EMBL/GenBank/DDBJ databases">
        <authorList>
            <person name="Li F."/>
        </authorList>
    </citation>
    <scope>NUCLEOTIDE SEQUENCE [LARGE SCALE GENOMIC DNA]</scope>
    <source>
        <strain evidence="2 3">Gsoil 097</strain>
    </source>
</reference>
<evidence type="ECO:0000256" key="1">
    <source>
        <dbReference type="SAM" id="SignalP"/>
    </source>
</evidence>
<dbReference type="AlphaFoldDB" id="A0A3N0CNJ2"/>
<dbReference type="EMBL" id="RJSE01000003">
    <property type="protein sequence ID" value="RNL65028.1"/>
    <property type="molecule type" value="Genomic_DNA"/>
</dbReference>
<evidence type="ECO:0000313" key="3">
    <source>
        <dbReference type="Proteomes" id="UP000267128"/>
    </source>
</evidence>
<organism evidence="2 3">
    <name type="scientific">Nocardioides marmoriginsengisoli</name>
    <dbReference type="NCBI Taxonomy" id="661483"/>
    <lineage>
        <taxon>Bacteria</taxon>
        <taxon>Bacillati</taxon>
        <taxon>Actinomycetota</taxon>
        <taxon>Actinomycetes</taxon>
        <taxon>Propionibacteriales</taxon>
        <taxon>Nocardioidaceae</taxon>
        <taxon>Nocardioides</taxon>
    </lineage>
</organism>
<keyword evidence="1" id="KW-0732">Signal</keyword>
<name>A0A3N0CNJ2_9ACTN</name>
<keyword evidence="3" id="KW-1185">Reference proteome</keyword>
<proteinExistence type="predicted"/>
<evidence type="ECO:0000313" key="2">
    <source>
        <dbReference type="EMBL" id="RNL65028.1"/>
    </source>
</evidence>
<feature type="signal peptide" evidence="1">
    <location>
        <begin position="1"/>
        <end position="21"/>
    </location>
</feature>
<dbReference type="RefSeq" id="WP_123226131.1">
    <property type="nucleotide sequence ID" value="NZ_RJSE01000003.1"/>
</dbReference>
<gene>
    <name evidence="2" type="ORF">EFK50_03380</name>
</gene>
<dbReference type="PROSITE" id="PS51257">
    <property type="entry name" value="PROKAR_LIPOPROTEIN"/>
    <property type="match status" value="1"/>
</dbReference>